<keyword evidence="11" id="KW-1185">Reference proteome</keyword>
<evidence type="ECO:0000256" key="5">
    <source>
        <dbReference type="ARBA" id="ARBA00018569"/>
    </source>
</evidence>
<accession>A0ABS1TUN3</accession>
<reference evidence="10 11" key="1">
    <citation type="submission" date="2021-01" db="EMBL/GenBank/DDBJ databases">
        <title>Genome public.</title>
        <authorList>
            <person name="Liu C."/>
            <person name="Sun Q."/>
        </authorList>
    </citation>
    <scope>NUCLEOTIDE SEQUENCE [LARGE SCALE GENOMIC DNA]</scope>
    <source>
        <strain evidence="10 11">YIM B02564</strain>
    </source>
</reference>
<dbReference type="Gene3D" id="3.90.25.10">
    <property type="entry name" value="UDP-galactose 4-epimerase, domain 1"/>
    <property type="match status" value="1"/>
</dbReference>
<evidence type="ECO:0000313" key="11">
    <source>
        <dbReference type="Proteomes" id="UP000623967"/>
    </source>
</evidence>
<dbReference type="InterPro" id="IPR016040">
    <property type="entry name" value="NAD(P)-bd_dom"/>
</dbReference>
<keyword evidence="6 8" id="KW-0520">NAD</keyword>
<keyword evidence="7 8" id="KW-0413">Isomerase</keyword>
<evidence type="ECO:0000256" key="8">
    <source>
        <dbReference type="RuleBase" id="RU366046"/>
    </source>
</evidence>
<evidence type="ECO:0000256" key="6">
    <source>
        <dbReference type="ARBA" id="ARBA00023027"/>
    </source>
</evidence>
<comment type="caution">
    <text evidence="10">The sequence shown here is derived from an EMBL/GenBank/DDBJ whole genome shotgun (WGS) entry which is preliminary data.</text>
</comment>
<dbReference type="InterPro" id="IPR036291">
    <property type="entry name" value="NAD(P)-bd_dom_sf"/>
</dbReference>
<dbReference type="Pfam" id="PF16363">
    <property type="entry name" value="GDP_Man_Dehyd"/>
    <property type="match status" value="1"/>
</dbReference>
<dbReference type="RefSeq" id="WP_202655698.1">
    <property type="nucleotide sequence ID" value="NZ_JAESWB010000340.1"/>
</dbReference>
<dbReference type="NCBIfam" id="NF007956">
    <property type="entry name" value="PRK10675.1"/>
    <property type="match status" value="1"/>
</dbReference>
<dbReference type="PANTHER" id="PTHR43725">
    <property type="entry name" value="UDP-GLUCOSE 4-EPIMERASE"/>
    <property type="match status" value="1"/>
</dbReference>
<evidence type="ECO:0000256" key="2">
    <source>
        <dbReference type="ARBA" id="ARBA00001911"/>
    </source>
</evidence>
<evidence type="ECO:0000256" key="1">
    <source>
        <dbReference type="ARBA" id="ARBA00000083"/>
    </source>
</evidence>
<comment type="pathway">
    <text evidence="8">Carbohydrate metabolism; galactose metabolism.</text>
</comment>
<comment type="catalytic activity">
    <reaction evidence="1 8">
        <text>UDP-alpha-D-glucose = UDP-alpha-D-galactose</text>
        <dbReference type="Rhea" id="RHEA:22168"/>
        <dbReference type="ChEBI" id="CHEBI:58885"/>
        <dbReference type="ChEBI" id="CHEBI:66914"/>
        <dbReference type="EC" id="5.1.3.2"/>
    </reaction>
</comment>
<feature type="domain" description="NAD(P)-binding" evidence="9">
    <location>
        <begin position="4"/>
        <end position="323"/>
    </location>
</feature>
<evidence type="ECO:0000256" key="3">
    <source>
        <dbReference type="ARBA" id="ARBA00007637"/>
    </source>
</evidence>
<evidence type="ECO:0000256" key="4">
    <source>
        <dbReference type="ARBA" id="ARBA00013189"/>
    </source>
</evidence>
<dbReference type="GO" id="GO:0003978">
    <property type="term" value="F:UDP-glucose 4-epimerase activity"/>
    <property type="evidence" value="ECO:0007669"/>
    <property type="project" value="UniProtKB-EC"/>
</dbReference>
<evidence type="ECO:0000313" key="10">
    <source>
        <dbReference type="EMBL" id="MBL4954449.1"/>
    </source>
</evidence>
<proteinExistence type="inferred from homology"/>
<dbReference type="InterPro" id="IPR005886">
    <property type="entry name" value="UDP_G4E"/>
</dbReference>
<dbReference type="SUPFAM" id="SSF51735">
    <property type="entry name" value="NAD(P)-binding Rossmann-fold domains"/>
    <property type="match status" value="1"/>
</dbReference>
<comment type="cofactor">
    <cofactor evidence="2 8">
        <name>NAD(+)</name>
        <dbReference type="ChEBI" id="CHEBI:57540"/>
    </cofactor>
</comment>
<dbReference type="PRINTS" id="PR01713">
    <property type="entry name" value="NUCEPIMERASE"/>
</dbReference>
<dbReference type="CDD" id="cd05247">
    <property type="entry name" value="UDP_G4E_1_SDR_e"/>
    <property type="match status" value="1"/>
</dbReference>
<comment type="subunit">
    <text evidence="8">Homodimer.</text>
</comment>
<sequence length="354" mass="39502">MVILVTGGAGFIGTHTIVELLNAGYKPVVVDNFLNSKPASLQRVQELTKRNFKIYNIDLLNETKLETIFLENQIDAVIHLAGIKAVAESVSNPLWYYQNNILTTVNLCRLMKKYHVKKMVFSSSATVYGIPKKVPITEDYPLDALNPYGRTKLAIELMLRDIYQSDPEWSIALLRYFNPIGAHKSGKIGEDSKGIPNNLMPFITRVAAGKLEVLPIFGDHYPTVDGTGVRDYIHVSDLATGHLKALEKVIQSTGVDAYNLGTGQGYSVLELVSAFESVTGIRIPYQITSPRPGDAAICYADPSKAKNELGWRAEREIKEMCEDSWRWQSQNPDGYLDDEELNNLLEIPDYQSSS</sequence>
<dbReference type="Gene3D" id="3.40.50.720">
    <property type="entry name" value="NAD(P)-binding Rossmann-like Domain"/>
    <property type="match status" value="1"/>
</dbReference>
<evidence type="ECO:0000256" key="7">
    <source>
        <dbReference type="ARBA" id="ARBA00023235"/>
    </source>
</evidence>
<keyword evidence="8" id="KW-0119">Carbohydrate metabolism</keyword>
<protein>
    <recommendedName>
        <fullName evidence="5 8">UDP-glucose 4-epimerase</fullName>
        <ecNumber evidence="4 8">5.1.3.2</ecNumber>
    </recommendedName>
</protein>
<comment type="similarity">
    <text evidence="3 8">Belongs to the NAD(P)-dependent epimerase/dehydratase family.</text>
</comment>
<dbReference type="Proteomes" id="UP000623967">
    <property type="component" value="Unassembled WGS sequence"/>
</dbReference>
<gene>
    <name evidence="10" type="primary">galE</name>
    <name evidence="10" type="ORF">JK635_20020</name>
</gene>
<dbReference type="EC" id="5.1.3.2" evidence="4 8"/>
<dbReference type="EMBL" id="JAESWB010000340">
    <property type="protein sequence ID" value="MBL4954449.1"/>
    <property type="molecule type" value="Genomic_DNA"/>
</dbReference>
<dbReference type="PANTHER" id="PTHR43725:SF47">
    <property type="entry name" value="UDP-GLUCOSE 4-EPIMERASE"/>
    <property type="match status" value="1"/>
</dbReference>
<organism evidence="10 11">
    <name type="scientific">Neobacillus paridis</name>
    <dbReference type="NCBI Taxonomy" id="2803862"/>
    <lineage>
        <taxon>Bacteria</taxon>
        <taxon>Bacillati</taxon>
        <taxon>Bacillota</taxon>
        <taxon>Bacilli</taxon>
        <taxon>Bacillales</taxon>
        <taxon>Bacillaceae</taxon>
        <taxon>Neobacillus</taxon>
    </lineage>
</organism>
<evidence type="ECO:0000259" key="9">
    <source>
        <dbReference type="Pfam" id="PF16363"/>
    </source>
</evidence>
<name>A0ABS1TUN3_9BACI</name>
<dbReference type="NCBIfam" id="TIGR01179">
    <property type="entry name" value="galE"/>
    <property type="match status" value="1"/>
</dbReference>